<proteinExistence type="inferred from homology"/>
<evidence type="ECO:0000256" key="7">
    <source>
        <dbReference type="ARBA" id="ARBA00022603"/>
    </source>
</evidence>
<evidence type="ECO:0000259" key="25">
    <source>
        <dbReference type="Pfam" id="PF01507"/>
    </source>
</evidence>
<keyword evidence="9" id="KW-0808">Transferase</keyword>
<dbReference type="AlphaFoldDB" id="A0A367LE79"/>
<keyword evidence="15" id="KW-0198">Cysteine biosynthesis</keyword>
<dbReference type="GO" id="GO:0005737">
    <property type="term" value="C:cytoplasm"/>
    <property type="evidence" value="ECO:0007669"/>
    <property type="project" value="TreeGrafter"/>
</dbReference>
<dbReference type="PANTHER" id="PTHR46509:SF1">
    <property type="entry name" value="PHOSPHOADENOSINE PHOSPHOSULFATE REDUCTASE"/>
    <property type="match status" value="1"/>
</dbReference>
<dbReference type="CDD" id="cd23945">
    <property type="entry name" value="PAPS_reductase"/>
    <property type="match status" value="1"/>
</dbReference>
<evidence type="ECO:0000256" key="19">
    <source>
        <dbReference type="ARBA" id="ARBA00058049"/>
    </source>
</evidence>
<keyword evidence="14" id="KW-0486">Methionine biosynthesis</keyword>
<dbReference type="Gene3D" id="3.30.1960.10">
    <property type="entry name" value="tRNA wybutosine-synthesizing-like"/>
    <property type="match status" value="1"/>
</dbReference>
<dbReference type="HAMAP" id="MF_00063">
    <property type="entry name" value="CysH"/>
    <property type="match status" value="1"/>
</dbReference>
<feature type="domain" description="Phosphoadenosine phosphosulphate reductase" evidence="25">
    <location>
        <begin position="66"/>
        <end position="247"/>
    </location>
</feature>
<keyword evidence="13" id="KW-0560">Oxidoreductase</keyword>
<dbReference type="GO" id="GO:0032259">
    <property type="term" value="P:methylation"/>
    <property type="evidence" value="ECO:0007669"/>
    <property type="project" value="UniProtKB-KW"/>
</dbReference>
<comment type="pathway">
    <text evidence="2">Sulfur metabolism; hydrogen sulfide biosynthesis; sulfite from sulfate: step 3/3.</text>
</comment>
<feature type="region of interest" description="Disordered" evidence="24">
    <location>
        <begin position="1"/>
        <end position="35"/>
    </location>
</feature>
<evidence type="ECO:0000256" key="15">
    <source>
        <dbReference type="ARBA" id="ARBA00023192"/>
    </source>
</evidence>
<dbReference type="GO" id="GO:0019344">
    <property type="term" value="P:cysteine biosynthetic process"/>
    <property type="evidence" value="ECO:0007669"/>
    <property type="project" value="UniProtKB-KW"/>
</dbReference>
<dbReference type="InterPro" id="IPR004511">
    <property type="entry name" value="PAPS/APS_Rdtase"/>
</dbReference>
<evidence type="ECO:0000256" key="11">
    <source>
        <dbReference type="ARBA" id="ARBA00022694"/>
    </source>
</evidence>
<dbReference type="InterPro" id="IPR003827">
    <property type="entry name" value="tRNA_yW-synthesising"/>
</dbReference>
<dbReference type="SUPFAM" id="SSF111278">
    <property type="entry name" value="SSo0622-like"/>
    <property type="match status" value="1"/>
</dbReference>
<feature type="domain" description="tRNA wybutosine-synthesizing protein" evidence="26">
    <location>
        <begin position="761"/>
        <end position="980"/>
    </location>
</feature>
<dbReference type="InterPro" id="IPR014729">
    <property type="entry name" value="Rossmann-like_a/b/a_fold"/>
</dbReference>
<evidence type="ECO:0000256" key="17">
    <source>
        <dbReference type="ARBA" id="ARBA00049202"/>
    </source>
</evidence>
<keyword evidence="12" id="KW-0521">NADP</keyword>
<dbReference type="STRING" id="1330021.A0A367LE79"/>
<dbReference type="NCBIfam" id="TIGR02057">
    <property type="entry name" value="PAPS_reductase"/>
    <property type="match status" value="1"/>
</dbReference>
<evidence type="ECO:0000256" key="14">
    <source>
        <dbReference type="ARBA" id="ARBA00023167"/>
    </source>
</evidence>
<dbReference type="Proteomes" id="UP000253664">
    <property type="component" value="Unassembled WGS sequence"/>
</dbReference>
<dbReference type="EC" id="1.8.4.8" evidence="6"/>
<comment type="similarity">
    <text evidence="3">Belongs to the TYW3 family.</text>
</comment>
<evidence type="ECO:0000256" key="10">
    <source>
        <dbReference type="ARBA" id="ARBA00022691"/>
    </source>
</evidence>
<evidence type="ECO:0000256" key="23">
    <source>
        <dbReference type="ARBA" id="ARBA00082553"/>
    </source>
</evidence>
<dbReference type="InterPro" id="IPR011800">
    <property type="entry name" value="PAPS_reductase_CysH"/>
</dbReference>
<evidence type="ECO:0000256" key="5">
    <source>
        <dbReference type="ARBA" id="ARBA00012750"/>
    </source>
</evidence>
<keyword evidence="28" id="KW-1185">Reference proteome</keyword>
<evidence type="ECO:0000256" key="3">
    <source>
        <dbReference type="ARBA" id="ARBA00008569"/>
    </source>
</evidence>
<comment type="catalytic activity">
    <reaction evidence="17">
        <text>4-demethyl-7-[(3S)-3-amino-3-carboxypropyl]wyosine(37) in tRNA(Phe) + S-adenosyl-L-methionine = 7-[(3S)-3-amino-3-carboxypropyl]wyosine(37) in tRNA(Phe) + S-adenosyl-L-homocysteine + H(+)</text>
        <dbReference type="Rhea" id="RHEA:36635"/>
        <dbReference type="Rhea" id="RHEA-COMP:10378"/>
        <dbReference type="Rhea" id="RHEA-COMP:10379"/>
        <dbReference type="ChEBI" id="CHEBI:15378"/>
        <dbReference type="ChEBI" id="CHEBI:57856"/>
        <dbReference type="ChEBI" id="CHEBI:59789"/>
        <dbReference type="ChEBI" id="CHEBI:73543"/>
        <dbReference type="ChEBI" id="CHEBI:73550"/>
        <dbReference type="EC" id="2.1.1.282"/>
    </reaction>
</comment>
<comment type="pathway">
    <text evidence="1">tRNA modification; wybutosine-tRNA(Phe) biosynthesis.</text>
</comment>
<dbReference type="GO" id="GO:0008033">
    <property type="term" value="P:tRNA processing"/>
    <property type="evidence" value="ECO:0007669"/>
    <property type="project" value="UniProtKB-KW"/>
</dbReference>
<comment type="catalytic activity">
    <reaction evidence="18">
        <text>[thioredoxin]-disulfide + sulfite + adenosine 3',5'-bisphosphate + 2 H(+) = [thioredoxin]-dithiol + 3'-phosphoadenylyl sulfate</text>
        <dbReference type="Rhea" id="RHEA:11724"/>
        <dbReference type="Rhea" id="RHEA-COMP:10698"/>
        <dbReference type="Rhea" id="RHEA-COMP:10700"/>
        <dbReference type="ChEBI" id="CHEBI:15378"/>
        <dbReference type="ChEBI" id="CHEBI:17359"/>
        <dbReference type="ChEBI" id="CHEBI:29950"/>
        <dbReference type="ChEBI" id="CHEBI:50058"/>
        <dbReference type="ChEBI" id="CHEBI:58339"/>
        <dbReference type="ChEBI" id="CHEBI:58343"/>
        <dbReference type="EC" id="1.8.4.8"/>
    </reaction>
</comment>
<name>A0A367LE79_9HYPO</name>
<dbReference type="EMBL" id="LKCN02000007">
    <property type="protein sequence ID" value="RCI12720.1"/>
    <property type="molecule type" value="Genomic_DNA"/>
</dbReference>
<evidence type="ECO:0000256" key="2">
    <source>
        <dbReference type="ARBA" id="ARBA00004848"/>
    </source>
</evidence>
<comment type="function">
    <text evidence="19">S-adenosyl-L-methionine-dependent methyltransferase that acts as a component of the wybutosine biosynthesis pathway. Wybutosine is a hyper modified guanosine with a tricyclic base found at the 3'-position adjacent to the anticodon of eukaryotic phenylalanine tRNA. Probably methylates N-4 position of wybutosine-86 to produce wybutosine-72.</text>
</comment>
<evidence type="ECO:0000256" key="21">
    <source>
        <dbReference type="ARBA" id="ARBA00078053"/>
    </source>
</evidence>
<evidence type="ECO:0000256" key="13">
    <source>
        <dbReference type="ARBA" id="ARBA00023002"/>
    </source>
</evidence>
<dbReference type="GO" id="GO:0019379">
    <property type="term" value="P:sulfate assimilation, phosphoadenylyl sulfate reduction by phosphoadenylyl-sulfate reductase (thioredoxin)"/>
    <property type="evidence" value="ECO:0007669"/>
    <property type="project" value="InterPro"/>
</dbReference>
<dbReference type="Pfam" id="PF01507">
    <property type="entry name" value="PAPS_reduct"/>
    <property type="match status" value="1"/>
</dbReference>
<evidence type="ECO:0000256" key="12">
    <source>
        <dbReference type="ARBA" id="ARBA00022857"/>
    </source>
</evidence>
<organism evidence="27 28">
    <name type="scientific">Ophiocordyceps polyrhachis-furcata BCC 54312</name>
    <dbReference type="NCBI Taxonomy" id="1330021"/>
    <lineage>
        <taxon>Eukaryota</taxon>
        <taxon>Fungi</taxon>
        <taxon>Dikarya</taxon>
        <taxon>Ascomycota</taxon>
        <taxon>Pezizomycotina</taxon>
        <taxon>Sordariomycetes</taxon>
        <taxon>Hypocreomycetidae</taxon>
        <taxon>Hypocreales</taxon>
        <taxon>Ophiocordycipitaceae</taxon>
        <taxon>Ophiocordyceps</taxon>
    </lineage>
</organism>
<evidence type="ECO:0000259" key="26">
    <source>
        <dbReference type="Pfam" id="PF02676"/>
    </source>
</evidence>
<dbReference type="EC" id="2.1.1.282" evidence="5"/>
<dbReference type="Pfam" id="PF02676">
    <property type="entry name" value="TYW3"/>
    <property type="match status" value="1"/>
</dbReference>
<evidence type="ECO:0000256" key="20">
    <source>
        <dbReference type="ARBA" id="ARBA00069229"/>
    </source>
</evidence>
<dbReference type="InterPro" id="IPR036602">
    <property type="entry name" value="tRNA_yW-synthesising-like_sf"/>
</dbReference>
<evidence type="ECO:0000256" key="18">
    <source>
        <dbReference type="ARBA" id="ARBA00052536"/>
    </source>
</evidence>
<dbReference type="FunFam" id="3.40.50.620:FF:000151">
    <property type="entry name" value="Phosphoadenosine phosphosulfate reductase"/>
    <property type="match status" value="1"/>
</dbReference>
<dbReference type="NCBIfam" id="NF002537">
    <property type="entry name" value="PRK02090.1"/>
    <property type="match status" value="1"/>
</dbReference>
<dbReference type="NCBIfam" id="TIGR00434">
    <property type="entry name" value="cysH"/>
    <property type="match status" value="1"/>
</dbReference>
<dbReference type="SUPFAM" id="SSF52402">
    <property type="entry name" value="Adenine nucleotide alpha hydrolases-like"/>
    <property type="match status" value="1"/>
</dbReference>
<dbReference type="FunFam" id="3.30.1960.10:FF:000003">
    <property type="entry name" value="tRNA methyltransferase"/>
    <property type="match status" value="1"/>
</dbReference>
<comment type="similarity">
    <text evidence="4">Belongs to the PAPS reductase family. CysH subfamily.</text>
</comment>
<evidence type="ECO:0000256" key="22">
    <source>
        <dbReference type="ARBA" id="ARBA00082472"/>
    </source>
</evidence>
<protein>
    <recommendedName>
        <fullName evidence="20">tRNA wybutosine-synthesizing protein 3</fullName>
        <ecNumber evidence="6">1.8.4.8</ecNumber>
        <ecNumber evidence="5">2.1.1.282</ecNumber>
    </recommendedName>
    <alternativeName>
        <fullName evidence="21">3'-phosphoadenylylsulfate reductase</fullName>
    </alternativeName>
    <alternativeName>
        <fullName evidence="23">PAPS reductase, thioredoxin dependent</fullName>
    </alternativeName>
    <alternativeName>
        <fullName evidence="22">PAdoPS reductase</fullName>
    </alternativeName>
    <alternativeName>
        <fullName evidence="16">tRNA(Phe) 7-((3-amino-3-carboxypropyl)-4-demethylwyosine(37)-N(4))-methyltransferase</fullName>
    </alternativeName>
</protein>
<evidence type="ECO:0000313" key="28">
    <source>
        <dbReference type="Proteomes" id="UP000253664"/>
    </source>
</evidence>
<feature type="compositionally biased region" description="Basic and acidic residues" evidence="24">
    <location>
        <begin position="1"/>
        <end position="11"/>
    </location>
</feature>
<keyword evidence="11" id="KW-0819">tRNA processing</keyword>
<dbReference type="PANTHER" id="PTHR46509">
    <property type="entry name" value="PHOSPHOADENOSINE PHOSPHOSULFATE REDUCTASE"/>
    <property type="match status" value="1"/>
</dbReference>
<keyword evidence="7" id="KW-0489">Methyltransferase</keyword>
<dbReference type="GO" id="GO:0004604">
    <property type="term" value="F:phosphoadenylyl-sulfate reductase (thioredoxin) activity"/>
    <property type="evidence" value="ECO:0007669"/>
    <property type="project" value="UniProtKB-EC"/>
</dbReference>
<comment type="caution">
    <text evidence="27">The sequence shown here is derived from an EMBL/GenBank/DDBJ whole genome shotgun (WGS) entry which is preliminary data.</text>
</comment>
<keyword evidence="10" id="KW-0949">S-adenosyl-L-methionine</keyword>
<evidence type="ECO:0000256" key="24">
    <source>
        <dbReference type="SAM" id="MobiDB-lite"/>
    </source>
</evidence>
<sequence>MAHFADDHDPESGYVSAHSDSSPRPSSKSRPNVSLTREHVDFLNQQMETMHPMDILRFCTIMFPNLYQSTAFGLTGLVTLDMLSKIQRERGSSKPIDLIFLDTLYHFPETYELVDRVRQRYPDFRVHILKPEGIETAEQLEETYGKELWNSSSELYDWMVKVEPLQRAYDKLCVAAVLNGRRRSQGAARGSIPIIELDDERAIIKINPMAAWTFSQVSQYIKDNDVPYNALLDRGYKSVGDWHSTSPVQDGEDERAGRWKGQMKTECGIHNKFSRYAQYLAAAAEKEQDASQQVVAPEGLIGYERALESMCSYRALIENPLWLRLTVGSKGMLERRGIPRYLVPWTILIKGVRSPLVENQTAVVPCEAHQGHVVQIDLQDPRVQDRARNYVSARSGRVIHVAQAAYFPRLVVKKDLNTTLSHELYLCAEVVQKSDRFVESLIGLEPLQIIKEVVGIGCAKDKRVSPGLARIEGKVVTRWGLVRGIRGLKTAVFGHSSTARVWIKGVGWPSHEVIRSLDLCSFELITTALTRKEETEVRECQEPGEECMALPVVCQPAVGCPAAGEIGIVFYDTTLPILLNDGPYLEELPTSSVLATFNATEELQLLYPPLDIHHSSSIGHSWTALAIPKLLRHDASFMMSLTPSRRSTQTRHLAIYLIVAQIKSTRLKEAEIPLMMEIILLSFWSCLFHTFSIHAISKAGGCVSPPAVPPAEFDYVVEKNHDVTLQEEITTPPSSLSHVDSQSPAMRQQPQLPAPIASFDEKKKRILQQLALPVEEYTDASPKGSVDEAIRPLIDDINRVEGFVTTSSCAGRVSVYLEGHKIKDEGRAQTAGVGGKGAGGTWLFVSHEPVAREASWIDSLAFSETSSAAKGPADRLIHFKFEPMILHILTTSPQHAQLVLRAGLQAGFRESGAITIDDPTPMVAIRSLGLGFESLVGCQSASDERRRCLVSADYLEILRAISDERFVENANRIERFRSAFLLAIQGPSPRADGWEDAATRRERMQAEGLRRKAALEIEGKAESVRDMPFCGNEAPL</sequence>
<evidence type="ECO:0000256" key="16">
    <source>
        <dbReference type="ARBA" id="ARBA00030554"/>
    </source>
</evidence>
<evidence type="ECO:0000256" key="9">
    <source>
        <dbReference type="ARBA" id="ARBA00022679"/>
    </source>
</evidence>
<dbReference type="OrthoDB" id="7869097at2759"/>
<evidence type="ECO:0000256" key="1">
    <source>
        <dbReference type="ARBA" id="ARBA00004797"/>
    </source>
</evidence>
<reference evidence="27 28" key="1">
    <citation type="journal article" date="2015" name="BMC Genomics">
        <title>Insights from the genome of Ophiocordyceps polyrhachis-furcata to pathogenicity and host specificity in insect fungi.</title>
        <authorList>
            <person name="Wichadakul D."/>
            <person name="Kobmoo N."/>
            <person name="Ingsriswang S."/>
            <person name="Tangphatsornruang S."/>
            <person name="Chantasingh D."/>
            <person name="Luangsa-ard J.J."/>
            <person name="Eurwilaichitr L."/>
        </authorList>
    </citation>
    <scope>NUCLEOTIDE SEQUENCE [LARGE SCALE GENOMIC DNA]</scope>
    <source>
        <strain evidence="27 28">BCC 54312</strain>
    </source>
</reference>
<accession>A0A367LE79</accession>
<evidence type="ECO:0000313" key="27">
    <source>
        <dbReference type="EMBL" id="RCI12720.1"/>
    </source>
</evidence>
<dbReference type="GO" id="GO:0009086">
    <property type="term" value="P:methionine biosynthetic process"/>
    <property type="evidence" value="ECO:0007669"/>
    <property type="project" value="UniProtKB-KW"/>
</dbReference>
<keyword evidence="8" id="KW-0028">Amino-acid biosynthesis</keyword>
<dbReference type="Gene3D" id="3.40.50.620">
    <property type="entry name" value="HUPs"/>
    <property type="match status" value="1"/>
</dbReference>
<dbReference type="InterPro" id="IPR002500">
    <property type="entry name" value="PAPS_reduct_dom"/>
</dbReference>
<feature type="compositionally biased region" description="Low complexity" evidence="24">
    <location>
        <begin position="16"/>
        <end position="34"/>
    </location>
</feature>
<evidence type="ECO:0000256" key="6">
    <source>
        <dbReference type="ARBA" id="ARBA00013096"/>
    </source>
</evidence>
<gene>
    <name evidence="27" type="ORF">L249_0859</name>
</gene>
<evidence type="ECO:0000256" key="8">
    <source>
        <dbReference type="ARBA" id="ARBA00022605"/>
    </source>
</evidence>
<evidence type="ECO:0000256" key="4">
    <source>
        <dbReference type="ARBA" id="ARBA00009732"/>
    </source>
</evidence>
<dbReference type="GO" id="GO:0008168">
    <property type="term" value="F:methyltransferase activity"/>
    <property type="evidence" value="ECO:0007669"/>
    <property type="project" value="UniProtKB-KW"/>
</dbReference>